<evidence type="ECO:0000256" key="1">
    <source>
        <dbReference type="ARBA" id="ARBA00005805"/>
    </source>
</evidence>
<organism evidence="6 7">
    <name type="scientific">Vespula vulgaris</name>
    <name type="common">Yellow jacket</name>
    <name type="synonym">Wasp</name>
    <dbReference type="NCBI Taxonomy" id="7454"/>
    <lineage>
        <taxon>Eukaryota</taxon>
        <taxon>Metazoa</taxon>
        <taxon>Ecdysozoa</taxon>
        <taxon>Arthropoda</taxon>
        <taxon>Hexapoda</taxon>
        <taxon>Insecta</taxon>
        <taxon>Pterygota</taxon>
        <taxon>Neoptera</taxon>
        <taxon>Endopterygota</taxon>
        <taxon>Hymenoptera</taxon>
        <taxon>Apocrita</taxon>
        <taxon>Aculeata</taxon>
        <taxon>Vespoidea</taxon>
        <taxon>Vespidae</taxon>
        <taxon>Vespinae</taxon>
        <taxon>Vespula</taxon>
    </lineage>
</organism>
<dbReference type="Pfam" id="PF24161">
    <property type="entry name" value="CCDC39"/>
    <property type="match status" value="1"/>
</dbReference>
<proteinExistence type="inferred from homology"/>
<keyword evidence="7" id="KW-1185">Reference proteome</keyword>
<dbReference type="AlphaFoldDB" id="A0A834K5I0"/>
<evidence type="ECO:0000256" key="5">
    <source>
        <dbReference type="SAM" id="Coils"/>
    </source>
</evidence>
<dbReference type="EMBL" id="JACSEA010000005">
    <property type="protein sequence ID" value="KAF7400839.1"/>
    <property type="molecule type" value="Genomic_DNA"/>
</dbReference>
<keyword evidence="3 5" id="KW-0175">Coiled coil</keyword>
<dbReference type="Proteomes" id="UP000614350">
    <property type="component" value="Unassembled WGS sequence"/>
</dbReference>
<sequence length="963" mass="113201">MITNIDDILKNLGWDDGFRIPVANEENKHLEEEIEKKTKYKMSLHKNLESMEEHLKMIKKHAVNIKLQQDLNQNLLTAHSAQLEKEDHLYRLSNSTESNLRHEMQDFNKTWNDINERVSNIEKDLAKITKKIESSKKAVKFDENNLLKWEEVLNKKEEDNELIEEYMKQDTKKYKELEQKRQKLSIEAESYRQTIVKVVNEAQEMEIALDRTVKLYDEALKERRQMINQWTQSVAVLRQRDDNIQASLREIESLREIGKDKMDLLHETEQFLNDQILNNKQLEELIKGSEKKLVIIKNENHKIMDTISTYEFEHRTQKKDVENLNRRIQQIRADIKRKKNEIDNKTIKMEDWKNRIKDLIITLNDIDNQKLNVEDRTKQLEEMIEEEEKRKSILTKEVKHLQIAILRTGSQISKLHSEKKILEIQDRNERKKLELLITTYDKEEKILEEKKESLYHIEFTLHKCQMKLDRIKGLQHDQTEYNKKQKIIEDLETALSEKMKIAKLLKTQISSLEYDRKKITNNIANDNGELEQLKNKRQDFLLLTNGSEKTLKAAQSHNEEKQVEENILRLKVSQIEQMMSSVGDKVYNLQKYRLTLDAALKEREEEIAVQKEALVVQKRVASGECSQLHNAISERKNRIKQLQARYDNGVAVFGSSTDGTPITTTYLKIQNAQERYLLQEQGDKLDETIRKTEYEIESMENTLRIVNACNDKFKSNLSIVNETGLDQEEQKKLNEQLYKERDNLKKGQMRVQHLTEDFQKMQDNYTLLLDDIQRAKEEKDNKEQHLSNLNKQIAEQDEKISRAEKNLRKVHRDIQNKCTCTEDSLILLQEKDVNLREIQEQNALALEDIAEFTIRHVEVEPYVKKLLAAKNIELPCISRSIDQSPTISRCGSTTESTECIVKSTGRTSTFSSSRESVNNVITLEPCFDNIRNVDQLSQTDNLASKYPKRGKTLTKSNLTITKK</sequence>
<protein>
    <recommendedName>
        <fullName evidence="2">Coiled-coil domain-containing protein 39</fullName>
    </recommendedName>
</protein>
<name>A0A834K5I0_VESVU</name>
<dbReference type="InterPro" id="IPR033290">
    <property type="entry name" value="CCDC39"/>
</dbReference>
<feature type="coiled-coil region" evidence="5">
    <location>
        <begin position="272"/>
        <end position="404"/>
    </location>
</feature>
<dbReference type="GO" id="GO:0036159">
    <property type="term" value="P:inner dynein arm assembly"/>
    <property type="evidence" value="ECO:0007669"/>
    <property type="project" value="InterPro"/>
</dbReference>
<gene>
    <name evidence="6" type="ORF">HZH66_006023</name>
</gene>
<dbReference type="GO" id="GO:0060285">
    <property type="term" value="P:cilium-dependent cell motility"/>
    <property type="evidence" value="ECO:0007669"/>
    <property type="project" value="TreeGrafter"/>
</dbReference>
<dbReference type="PANTHER" id="PTHR18962">
    <property type="entry name" value="COILED-COIL DOMAIN-CONTAINING PROTEIN 39"/>
    <property type="match status" value="1"/>
</dbReference>
<dbReference type="GO" id="GO:0060287">
    <property type="term" value="P:epithelial cilium movement involved in determination of left/right asymmetry"/>
    <property type="evidence" value="ECO:0007669"/>
    <property type="project" value="TreeGrafter"/>
</dbReference>
<dbReference type="GO" id="GO:0005930">
    <property type="term" value="C:axoneme"/>
    <property type="evidence" value="ECO:0007669"/>
    <property type="project" value="InterPro"/>
</dbReference>
<evidence type="ECO:0000256" key="4">
    <source>
        <dbReference type="ARBA" id="ARBA00045182"/>
    </source>
</evidence>
<comment type="similarity">
    <text evidence="1">Belongs to the CCDC39 family.</text>
</comment>
<reference evidence="6" key="1">
    <citation type="journal article" date="2020" name="G3 (Bethesda)">
        <title>High-Quality Assemblies for Three Invasive Social Wasps from the &lt;i&gt;Vespula&lt;/i&gt; Genus.</title>
        <authorList>
            <person name="Harrop T.W.R."/>
            <person name="Guhlin J."/>
            <person name="McLaughlin G.M."/>
            <person name="Permina E."/>
            <person name="Stockwell P."/>
            <person name="Gilligan J."/>
            <person name="Le Lec M.F."/>
            <person name="Gruber M.A.M."/>
            <person name="Quinn O."/>
            <person name="Lovegrove M."/>
            <person name="Duncan E.J."/>
            <person name="Remnant E.J."/>
            <person name="Van Eeckhoven J."/>
            <person name="Graham B."/>
            <person name="Knapp R.A."/>
            <person name="Langford K.W."/>
            <person name="Kronenberg Z."/>
            <person name="Press M.O."/>
            <person name="Eacker S.M."/>
            <person name="Wilson-Rankin E.E."/>
            <person name="Purcell J."/>
            <person name="Lester P.J."/>
            <person name="Dearden P.K."/>
        </authorList>
    </citation>
    <scope>NUCLEOTIDE SEQUENCE</scope>
    <source>
        <strain evidence="6">Marl-1</strain>
    </source>
</reference>
<accession>A0A834K5I0</accession>
<evidence type="ECO:0000313" key="6">
    <source>
        <dbReference type="EMBL" id="KAF7400839.1"/>
    </source>
</evidence>
<dbReference type="PANTHER" id="PTHR18962:SF0">
    <property type="entry name" value="COILED-COIL DOMAIN-CONTAINING PROTEIN 39"/>
    <property type="match status" value="1"/>
</dbReference>
<feature type="coiled-coil region" evidence="5">
    <location>
        <begin position="118"/>
        <end position="222"/>
    </location>
</feature>
<dbReference type="GO" id="GO:0005576">
    <property type="term" value="C:extracellular region"/>
    <property type="evidence" value="ECO:0007669"/>
    <property type="project" value="GOC"/>
</dbReference>
<comment type="caution">
    <text evidence="6">The sequence shown here is derived from an EMBL/GenBank/DDBJ whole genome shotgun (WGS) entry which is preliminary data.</text>
</comment>
<evidence type="ECO:0000313" key="7">
    <source>
        <dbReference type="Proteomes" id="UP000614350"/>
    </source>
</evidence>
<evidence type="ECO:0000256" key="2">
    <source>
        <dbReference type="ARBA" id="ARBA00016725"/>
    </source>
</evidence>
<feature type="coiled-coil region" evidence="5">
    <location>
        <begin position="758"/>
        <end position="855"/>
    </location>
</feature>
<comment type="function">
    <text evidence="4">Required for assembly of dynein regulatory complex (DRC) and inner dynein arm (IDA) complexes, which are responsible for ciliary beat regulation, thereby playing a central role in motility in cilia and flagella. Probably acts together with CCDC40 to form a molecular ruler that determines the 96 nanometer (nm) repeat length and arrangements of components in cilia and flagella. Not required for outer dynein arm complexes assembly.</text>
</comment>
<evidence type="ECO:0000256" key="3">
    <source>
        <dbReference type="ARBA" id="ARBA00023054"/>
    </source>
</evidence>